<dbReference type="STRING" id="1081103.A0A0B2WGP1"/>
<dbReference type="RefSeq" id="XP_040676237.1">
    <property type="nucleotide sequence ID" value="XM_040825680.1"/>
</dbReference>
<dbReference type="InterPro" id="IPR036397">
    <property type="entry name" value="RNaseH_sf"/>
</dbReference>
<dbReference type="OrthoDB" id="341259at2759"/>
<name>A0A0B2WGP1_METAS</name>
<dbReference type="EMBL" id="AZHE01000025">
    <property type="protein sequence ID" value="KHN95171.1"/>
    <property type="molecule type" value="Genomic_DNA"/>
</dbReference>
<dbReference type="Gene3D" id="3.30.420.10">
    <property type="entry name" value="Ribonuclease H-like superfamily/Ribonuclease H"/>
    <property type="match status" value="1"/>
</dbReference>
<organism evidence="1 2">
    <name type="scientific">Metarhizium album (strain ARSEF 1941)</name>
    <dbReference type="NCBI Taxonomy" id="1081103"/>
    <lineage>
        <taxon>Eukaryota</taxon>
        <taxon>Fungi</taxon>
        <taxon>Dikarya</taxon>
        <taxon>Ascomycota</taxon>
        <taxon>Pezizomycotina</taxon>
        <taxon>Sordariomycetes</taxon>
        <taxon>Hypocreomycetidae</taxon>
        <taxon>Hypocreales</taxon>
        <taxon>Clavicipitaceae</taxon>
        <taxon>Metarhizium</taxon>
    </lineage>
</organism>
<dbReference type="InterPro" id="IPR012337">
    <property type="entry name" value="RNaseH-like_sf"/>
</dbReference>
<dbReference type="Proteomes" id="UP000030816">
    <property type="component" value="Unassembled WGS sequence"/>
</dbReference>
<comment type="caution">
    <text evidence="1">The sequence shown here is derived from an EMBL/GenBank/DDBJ whole genome shotgun (WGS) entry which is preliminary data.</text>
</comment>
<sequence>MWKRFCQLLRIAYHPETDGATERMNREVEEILRIWTNCLQENWLDLLPIVMATVNGREATSTGLRLFFLMQGYAWRLVHLNLKNVKTSRPCKSPTGYHVLEEVNPHVYKKCRSGLVNSVPSEALGMSTSSVDNNAASPLSTTRPVPLGMDGRLWMQMKAASNNNLEARLHACVRDKDMSKLRELLPLRRTGELDLNHCDLDFGSALQVAVPCVNMTAAGILLDAGANPWAFNSSAEPQTSALDMAIQTGNRDMFTRICEKMASGSDEISQQRYRILLDRTALTGQAAMVEDVLGWAGGWSEAALEHALENAVSAWHVEVVRLLLDRFDYSPLCIGSSPHLSAGRPASGRTCSAILVQKAQVWII</sequence>
<proteinExistence type="predicted"/>
<keyword evidence="2" id="KW-1185">Reference proteome</keyword>
<protein>
    <submittedName>
        <fullName evidence="1">Ankyrin</fullName>
    </submittedName>
</protein>
<dbReference type="SUPFAM" id="SSF48403">
    <property type="entry name" value="Ankyrin repeat"/>
    <property type="match status" value="1"/>
</dbReference>
<dbReference type="HOGENOM" id="CLU_760929_0_0_1"/>
<dbReference type="Gene3D" id="1.25.40.20">
    <property type="entry name" value="Ankyrin repeat-containing domain"/>
    <property type="match status" value="1"/>
</dbReference>
<reference evidence="1 2" key="1">
    <citation type="journal article" date="2014" name="Proc. Natl. Acad. Sci. U.S.A.">
        <title>Trajectory and genomic determinants of fungal-pathogen speciation and host adaptation.</title>
        <authorList>
            <person name="Hu X."/>
            <person name="Xiao G."/>
            <person name="Zheng P."/>
            <person name="Shang Y."/>
            <person name="Su Y."/>
            <person name="Zhang X."/>
            <person name="Liu X."/>
            <person name="Zhan S."/>
            <person name="St Leger R.J."/>
            <person name="Wang C."/>
        </authorList>
    </citation>
    <scope>NUCLEOTIDE SEQUENCE [LARGE SCALE GENOMIC DNA]</scope>
    <source>
        <strain evidence="1 2">ARSEF 1941</strain>
    </source>
</reference>
<evidence type="ECO:0000313" key="2">
    <source>
        <dbReference type="Proteomes" id="UP000030816"/>
    </source>
</evidence>
<dbReference type="InterPro" id="IPR036770">
    <property type="entry name" value="Ankyrin_rpt-contain_sf"/>
</dbReference>
<accession>A0A0B2WGP1</accession>
<evidence type="ECO:0000313" key="1">
    <source>
        <dbReference type="EMBL" id="KHN95171.1"/>
    </source>
</evidence>
<dbReference type="GeneID" id="63741337"/>
<gene>
    <name evidence="1" type="ORF">MAM_06882</name>
</gene>
<dbReference type="GO" id="GO:0003676">
    <property type="term" value="F:nucleic acid binding"/>
    <property type="evidence" value="ECO:0007669"/>
    <property type="project" value="InterPro"/>
</dbReference>
<dbReference type="AlphaFoldDB" id="A0A0B2WGP1"/>
<dbReference type="SUPFAM" id="SSF53098">
    <property type="entry name" value="Ribonuclease H-like"/>
    <property type="match status" value="1"/>
</dbReference>